<keyword evidence="3" id="KW-1185">Reference proteome</keyword>
<evidence type="ECO:0000256" key="1">
    <source>
        <dbReference type="SAM" id="MobiDB-lite"/>
    </source>
</evidence>
<accession>A0A8H6KWI7</accession>
<evidence type="ECO:0000313" key="2">
    <source>
        <dbReference type="EMBL" id="KAF6838463.1"/>
    </source>
</evidence>
<name>A0A8H6KWI7_9PEZI</name>
<evidence type="ECO:0000313" key="3">
    <source>
        <dbReference type="Proteomes" id="UP000639643"/>
    </source>
</evidence>
<feature type="region of interest" description="Disordered" evidence="1">
    <location>
        <begin position="15"/>
        <end position="51"/>
    </location>
</feature>
<dbReference type="EMBL" id="WIGM01000128">
    <property type="protein sequence ID" value="KAF6838463.1"/>
    <property type="molecule type" value="Genomic_DNA"/>
</dbReference>
<proteinExistence type="predicted"/>
<dbReference type="Proteomes" id="UP000639643">
    <property type="component" value="Unassembled WGS sequence"/>
</dbReference>
<dbReference type="AlphaFoldDB" id="A0A8H6KWI7"/>
<dbReference type="OrthoDB" id="25408at2759"/>
<feature type="compositionally biased region" description="Basic and acidic residues" evidence="1">
    <location>
        <begin position="28"/>
        <end position="41"/>
    </location>
</feature>
<comment type="caution">
    <text evidence="2">The sequence shown here is derived from an EMBL/GenBank/DDBJ whole genome shotgun (WGS) entry which is preliminary data.</text>
</comment>
<reference evidence="2" key="1">
    <citation type="journal article" date="2020" name="Phytopathology">
        <title>Genome Sequence Resources of Colletotrichum truncatum, C. plurivorum, C. musicola, and C. sojae: Four Species Pathogenic to Soybean (Glycine max).</title>
        <authorList>
            <person name="Rogerio F."/>
            <person name="Boufleur T.R."/>
            <person name="Ciampi-Guillardi M."/>
            <person name="Sukno S.A."/>
            <person name="Thon M.R."/>
            <person name="Massola Junior N.S."/>
            <person name="Baroncelli R."/>
        </authorList>
    </citation>
    <scope>NUCLEOTIDE SEQUENCE</scope>
    <source>
        <strain evidence="2">LFN0074</strain>
    </source>
</reference>
<organism evidence="2 3">
    <name type="scientific">Colletotrichum musicola</name>
    <dbReference type="NCBI Taxonomy" id="2175873"/>
    <lineage>
        <taxon>Eukaryota</taxon>
        <taxon>Fungi</taxon>
        <taxon>Dikarya</taxon>
        <taxon>Ascomycota</taxon>
        <taxon>Pezizomycotina</taxon>
        <taxon>Sordariomycetes</taxon>
        <taxon>Hypocreomycetidae</taxon>
        <taxon>Glomerellales</taxon>
        <taxon>Glomerellaceae</taxon>
        <taxon>Colletotrichum</taxon>
        <taxon>Colletotrichum orchidearum species complex</taxon>
    </lineage>
</organism>
<gene>
    <name evidence="2" type="ORF">CMUS01_04643</name>
</gene>
<sequence>MYQFAPAKKAIRRQNRWAPTDITTNLEASKDEKPAGRKDFEPVCPEHLQEGDKSGAKCSVLVQVTGRVYYGKV</sequence>
<protein>
    <submittedName>
        <fullName evidence="2">Nuclear transport factor 2 domain-containing protein</fullName>
    </submittedName>
</protein>